<feature type="domain" description="4'-phosphopantetheinyl transferase" evidence="2">
    <location>
        <begin position="12"/>
        <end position="109"/>
    </location>
</feature>
<reference evidence="5" key="2">
    <citation type="submission" date="2020-04" db="EMBL/GenBank/DDBJ databases">
        <authorList>
            <consortium name="NCBI Genome Project"/>
        </authorList>
    </citation>
    <scope>NUCLEOTIDE SEQUENCE</scope>
    <source>
        <strain evidence="5">CBS 781.70</strain>
    </source>
</reference>
<evidence type="ECO:0000313" key="4">
    <source>
        <dbReference type="Proteomes" id="UP000504638"/>
    </source>
</evidence>
<dbReference type="GO" id="GO:0000287">
    <property type="term" value="F:magnesium ion binding"/>
    <property type="evidence" value="ECO:0007669"/>
    <property type="project" value="InterPro"/>
</dbReference>
<keyword evidence="4" id="KW-1185">Reference proteome</keyword>
<protein>
    <recommendedName>
        <fullName evidence="2">4'-phosphopantetheinyl transferase domain-containing protein</fullName>
    </recommendedName>
</protein>
<dbReference type="EMBL" id="ML975155">
    <property type="protein sequence ID" value="KAF1813302.1"/>
    <property type="molecule type" value="Genomic_DNA"/>
</dbReference>
<sequence>MALRPFPLPIRIGTDICHIPRIAYLLTPHSSPSSLRSHRLTRFVTRLLHPIEAAHFWNRYRRAVEEVPDPGDRDAGARAWTSRFLAGRWAAKEAAIKALGYRPPHAFHQIVLYSAPTAADGTSVAPRLIVLDEVNFTRKGNAGWEDRKDALGGMEGQEGLVSISHDGEYATAVVVMPVVVEGAG</sequence>
<evidence type="ECO:0000313" key="5">
    <source>
        <dbReference type="RefSeq" id="XP_033534933.1"/>
    </source>
</evidence>
<proteinExistence type="predicted"/>
<evidence type="ECO:0000256" key="1">
    <source>
        <dbReference type="ARBA" id="ARBA00022679"/>
    </source>
</evidence>
<reference evidence="5" key="3">
    <citation type="submission" date="2025-04" db="UniProtKB">
        <authorList>
            <consortium name="RefSeq"/>
        </authorList>
    </citation>
    <scope>IDENTIFICATION</scope>
    <source>
        <strain evidence="5">CBS 781.70</strain>
    </source>
</reference>
<dbReference type="RefSeq" id="XP_033534933.1">
    <property type="nucleotide sequence ID" value="XM_033675167.1"/>
</dbReference>
<dbReference type="Proteomes" id="UP000504638">
    <property type="component" value="Unplaced"/>
</dbReference>
<dbReference type="Pfam" id="PF01648">
    <property type="entry name" value="ACPS"/>
    <property type="match status" value="1"/>
</dbReference>
<dbReference type="InterPro" id="IPR008278">
    <property type="entry name" value="4-PPantetheinyl_Trfase_dom"/>
</dbReference>
<dbReference type="GO" id="GO:0008897">
    <property type="term" value="F:holo-[acyl-carrier-protein] synthase activity"/>
    <property type="evidence" value="ECO:0007669"/>
    <property type="project" value="InterPro"/>
</dbReference>
<dbReference type="Gene3D" id="3.90.470.20">
    <property type="entry name" value="4'-phosphopantetheinyl transferase domain"/>
    <property type="match status" value="1"/>
</dbReference>
<dbReference type="SUPFAM" id="SSF56214">
    <property type="entry name" value="4'-phosphopantetheinyl transferase"/>
    <property type="match status" value="1"/>
</dbReference>
<dbReference type="OrthoDB" id="15433at2759"/>
<organism evidence="3">
    <name type="scientific">Eremomyces bilateralis CBS 781.70</name>
    <dbReference type="NCBI Taxonomy" id="1392243"/>
    <lineage>
        <taxon>Eukaryota</taxon>
        <taxon>Fungi</taxon>
        <taxon>Dikarya</taxon>
        <taxon>Ascomycota</taxon>
        <taxon>Pezizomycotina</taxon>
        <taxon>Dothideomycetes</taxon>
        <taxon>Dothideomycetes incertae sedis</taxon>
        <taxon>Eremomycetales</taxon>
        <taxon>Eremomycetaceae</taxon>
        <taxon>Eremomyces</taxon>
    </lineage>
</organism>
<dbReference type="AlphaFoldDB" id="A0A6G1G5L7"/>
<accession>A0A6G1G5L7</accession>
<dbReference type="GeneID" id="54415737"/>
<evidence type="ECO:0000259" key="2">
    <source>
        <dbReference type="Pfam" id="PF01648"/>
    </source>
</evidence>
<name>A0A6G1G5L7_9PEZI</name>
<evidence type="ECO:0000313" key="3">
    <source>
        <dbReference type="EMBL" id="KAF1813302.1"/>
    </source>
</evidence>
<dbReference type="InterPro" id="IPR037143">
    <property type="entry name" value="4-PPantetheinyl_Trfase_dom_sf"/>
</dbReference>
<reference evidence="3 5" key="1">
    <citation type="submission" date="2020-01" db="EMBL/GenBank/DDBJ databases">
        <authorList>
            <consortium name="DOE Joint Genome Institute"/>
            <person name="Haridas S."/>
            <person name="Albert R."/>
            <person name="Binder M."/>
            <person name="Bloem J."/>
            <person name="Labutti K."/>
            <person name="Salamov A."/>
            <person name="Andreopoulos B."/>
            <person name="Baker S.E."/>
            <person name="Barry K."/>
            <person name="Bills G."/>
            <person name="Bluhm B.H."/>
            <person name="Cannon C."/>
            <person name="Castanera R."/>
            <person name="Culley D.E."/>
            <person name="Daum C."/>
            <person name="Ezra D."/>
            <person name="Gonzalez J.B."/>
            <person name="Henrissat B."/>
            <person name="Kuo A."/>
            <person name="Liang C."/>
            <person name="Lipzen A."/>
            <person name="Lutzoni F."/>
            <person name="Magnuson J."/>
            <person name="Mondo S."/>
            <person name="Nolan M."/>
            <person name="Ohm R."/>
            <person name="Pangilinan J."/>
            <person name="Park H.-J."/>
            <person name="Ramirez L."/>
            <person name="Alfaro M."/>
            <person name="Sun H."/>
            <person name="Tritt A."/>
            <person name="Yoshinaga Y."/>
            <person name="Zwiers L.-H."/>
            <person name="Turgeon B.G."/>
            <person name="Goodwin S.B."/>
            <person name="Spatafora J.W."/>
            <person name="Crous P.W."/>
            <person name="Grigoriev I.V."/>
        </authorList>
    </citation>
    <scope>NUCLEOTIDE SEQUENCE</scope>
    <source>
        <strain evidence="3 5">CBS 781.70</strain>
    </source>
</reference>
<keyword evidence="1" id="KW-0808">Transferase</keyword>
<gene>
    <name evidence="3 5" type="ORF">P152DRAFT_313674</name>
</gene>